<dbReference type="InterPro" id="IPR041589">
    <property type="entry name" value="DNAH3_AAA_lid_1"/>
</dbReference>
<feature type="domain" description="Dynein heavy chain C-terminal" evidence="28">
    <location>
        <begin position="4382"/>
        <end position="4539"/>
    </location>
</feature>
<evidence type="ECO:0000256" key="7">
    <source>
        <dbReference type="ARBA" id="ARBA00022741"/>
    </source>
</evidence>
<evidence type="ECO:0000259" key="23">
    <source>
        <dbReference type="Pfam" id="PF12780"/>
    </source>
</evidence>
<dbReference type="Pfam" id="PF12780">
    <property type="entry name" value="AAA_8"/>
    <property type="match status" value="1"/>
</dbReference>
<keyword evidence="11 16" id="KW-0175">Coiled coil</keyword>
<dbReference type="InterPro" id="IPR024317">
    <property type="entry name" value="Dynein_heavy_chain_D4_dom"/>
</dbReference>
<accession>A0A7R9CLM2</accession>
<dbReference type="InterPro" id="IPR024743">
    <property type="entry name" value="Dynein_HC_stalk"/>
</dbReference>
<dbReference type="Gene3D" id="3.40.50.300">
    <property type="entry name" value="P-loop containing nucleotide triphosphate hydrolases"/>
    <property type="match status" value="7"/>
</dbReference>
<evidence type="ECO:0000259" key="26">
    <source>
        <dbReference type="Pfam" id="PF17857"/>
    </source>
</evidence>
<dbReference type="GO" id="GO:0008569">
    <property type="term" value="F:minus-end-directed microtubule motor activity"/>
    <property type="evidence" value="ECO:0007669"/>
    <property type="project" value="InterPro"/>
</dbReference>
<keyword evidence="8" id="KW-0067">ATP-binding</keyword>
<keyword evidence="13" id="KW-0505">Motor protein</keyword>
<dbReference type="FunFam" id="1.10.8.1220:FF:000001">
    <property type="entry name" value="Dynein axonemal heavy chain 5"/>
    <property type="match status" value="1"/>
</dbReference>
<evidence type="ECO:0000313" key="29">
    <source>
        <dbReference type="EMBL" id="CAD7398119.1"/>
    </source>
</evidence>
<dbReference type="PROSITE" id="PS00675">
    <property type="entry name" value="SIGMA54_INTERACT_1"/>
    <property type="match status" value="1"/>
</dbReference>
<evidence type="ECO:0000259" key="25">
    <source>
        <dbReference type="Pfam" id="PF17852"/>
    </source>
</evidence>
<dbReference type="Gene3D" id="1.10.8.1220">
    <property type="match status" value="1"/>
</dbReference>
<evidence type="ECO:0000256" key="5">
    <source>
        <dbReference type="ARBA" id="ARBA00022701"/>
    </source>
</evidence>
<gene>
    <name evidence="29" type="ORF">TCEB3V08_LOCUS4372</name>
</gene>
<evidence type="ECO:0000259" key="24">
    <source>
        <dbReference type="Pfam" id="PF12781"/>
    </source>
</evidence>
<evidence type="ECO:0000256" key="8">
    <source>
        <dbReference type="ARBA" id="ARBA00022840"/>
    </source>
</evidence>
<evidence type="ECO:0000256" key="11">
    <source>
        <dbReference type="ARBA" id="ARBA00023054"/>
    </source>
</evidence>
<keyword evidence="14" id="KW-0206">Cytoskeleton</keyword>
<keyword evidence="9" id="KW-0282">Flagellum</keyword>
<feature type="region of interest" description="Disordered" evidence="17">
    <location>
        <begin position="4280"/>
        <end position="4305"/>
    </location>
</feature>
<keyword evidence="15" id="KW-0966">Cell projection</keyword>
<dbReference type="SUPFAM" id="SSF52540">
    <property type="entry name" value="P-loop containing nucleoside triphosphate hydrolases"/>
    <property type="match status" value="4"/>
</dbReference>
<evidence type="ECO:0000259" key="19">
    <source>
        <dbReference type="Pfam" id="PF07728"/>
    </source>
</evidence>
<feature type="domain" description="Dynein heavy chain hydrolytic ATP-binding dynein motor region" evidence="21">
    <location>
        <begin position="1253"/>
        <end position="1584"/>
    </location>
</feature>
<dbReference type="InterPro" id="IPR025662">
    <property type="entry name" value="Sigma_54_int_dom_ATP-bd_1"/>
</dbReference>
<feature type="domain" description="Dynein heavy chain linker" evidence="20">
    <location>
        <begin position="693"/>
        <end position="1123"/>
    </location>
</feature>
<dbReference type="FunFam" id="1.20.58.1120:FF:000001">
    <property type="entry name" value="dynein heavy chain 2, axonemal"/>
    <property type="match status" value="1"/>
</dbReference>
<evidence type="ECO:0000256" key="12">
    <source>
        <dbReference type="ARBA" id="ARBA00023069"/>
    </source>
</evidence>
<evidence type="ECO:0000259" key="18">
    <source>
        <dbReference type="Pfam" id="PF03028"/>
    </source>
</evidence>
<dbReference type="FunFam" id="1.20.1270.280:FF:000001">
    <property type="entry name" value="dynein heavy chain 7, axonemal"/>
    <property type="match status" value="1"/>
</dbReference>
<evidence type="ECO:0000256" key="6">
    <source>
        <dbReference type="ARBA" id="ARBA00022737"/>
    </source>
</evidence>
<dbReference type="InterPro" id="IPR027417">
    <property type="entry name" value="P-loop_NTPase"/>
</dbReference>
<evidence type="ECO:0000259" key="27">
    <source>
        <dbReference type="Pfam" id="PF18198"/>
    </source>
</evidence>
<feature type="domain" description="Dynein heavy chain coiled coil stalk" evidence="22">
    <location>
        <begin position="2837"/>
        <end position="3185"/>
    </location>
</feature>
<dbReference type="InterPro" id="IPR013602">
    <property type="entry name" value="Dynein_heavy_linker"/>
</dbReference>
<dbReference type="FunFam" id="3.40.50.300:FF:001145">
    <property type="entry name" value="Putative dynein heavy chain"/>
    <property type="match status" value="1"/>
</dbReference>
<dbReference type="InterPro" id="IPR035706">
    <property type="entry name" value="AAA_9"/>
</dbReference>
<dbReference type="EMBL" id="OC317637">
    <property type="protein sequence ID" value="CAD7398119.1"/>
    <property type="molecule type" value="Genomic_DNA"/>
</dbReference>
<dbReference type="Gene3D" id="1.20.920.30">
    <property type="match status" value="1"/>
</dbReference>
<evidence type="ECO:0008006" key="30">
    <source>
        <dbReference type="Google" id="ProtNLM"/>
    </source>
</evidence>
<name>A0A7R9CLM2_TIMCR</name>
<dbReference type="InterPro" id="IPR043160">
    <property type="entry name" value="Dynein_C_barrel"/>
</dbReference>
<dbReference type="FunFam" id="1.20.140.100:FF:000004">
    <property type="entry name" value="Dynein axonemal heavy chain 6"/>
    <property type="match status" value="1"/>
</dbReference>
<dbReference type="FunFam" id="1.20.920.30:FF:000002">
    <property type="entry name" value="Dynein axonemal heavy chain 3"/>
    <property type="match status" value="1"/>
</dbReference>
<dbReference type="FunFam" id="3.10.490.20:FF:000001">
    <property type="entry name" value="dynein heavy chain 7, axonemal"/>
    <property type="match status" value="1"/>
</dbReference>
<dbReference type="InterPro" id="IPR035699">
    <property type="entry name" value="AAA_6"/>
</dbReference>
<dbReference type="Gene3D" id="1.20.1270.280">
    <property type="match status" value="1"/>
</dbReference>
<feature type="domain" description="Dynein heavy chain ATP-binding dynein motor region" evidence="24">
    <location>
        <begin position="3209"/>
        <end position="3426"/>
    </location>
</feature>
<feature type="domain" description="Dynein heavy chain region D6 P-loop" evidence="18">
    <location>
        <begin position="3782"/>
        <end position="3906"/>
    </location>
</feature>
<proteinExistence type="inferred from homology"/>
<dbReference type="Pfam" id="PF12775">
    <property type="entry name" value="AAA_7"/>
    <property type="match status" value="1"/>
</dbReference>
<dbReference type="GO" id="GO:0051959">
    <property type="term" value="F:dynein light intermediate chain binding"/>
    <property type="evidence" value="ECO:0007669"/>
    <property type="project" value="InterPro"/>
</dbReference>
<feature type="domain" description="ATPase dynein-related AAA" evidence="19">
    <location>
        <begin position="1718"/>
        <end position="1859"/>
    </location>
</feature>
<dbReference type="GO" id="GO:0031514">
    <property type="term" value="C:motile cilium"/>
    <property type="evidence" value="ECO:0007669"/>
    <property type="project" value="UniProtKB-SubCell"/>
</dbReference>
<dbReference type="InterPro" id="IPR041228">
    <property type="entry name" value="Dynein_C"/>
</dbReference>
<feature type="domain" description="Dynein heavy chain AAA 5 extension" evidence="25">
    <location>
        <begin position="1894"/>
        <end position="2028"/>
    </location>
</feature>
<evidence type="ECO:0000256" key="17">
    <source>
        <dbReference type="SAM" id="MobiDB-lite"/>
    </source>
</evidence>
<dbReference type="Pfam" id="PF12781">
    <property type="entry name" value="AAA_9"/>
    <property type="match status" value="1"/>
</dbReference>
<dbReference type="Pfam" id="PF12777">
    <property type="entry name" value="MT"/>
    <property type="match status" value="1"/>
</dbReference>
<feature type="domain" description="Dynein heavy chain C-terminal" evidence="28">
    <location>
        <begin position="4091"/>
        <end position="4237"/>
    </location>
</feature>
<keyword evidence="4" id="KW-0963">Cytoplasm</keyword>
<feature type="domain" description="Dynein heavy chain 3 AAA+ lid" evidence="26">
    <location>
        <begin position="2249"/>
        <end position="2343"/>
    </location>
</feature>
<dbReference type="InterPro" id="IPR043157">
    <property type="entry name" value="Dynein_AAA1S"/>
</dbReference>
<dbReference type="Pfam" id="PF17857">
    <property type="entry name" value="AAA_lid_1"/>
    <property type="match status" value="1"/>
</dbReference>
<keyword evidence="10" id="KW-0243">Dynein</keyword>
<dbReference type="FunFam" id="1.10.8.710:FF:000004">
    <property type="entry name" value="Dynein axonemal heavy chain 6"/>
    <property type="match status" value="1"/>
</dbReference>
<dbReference type="Gene3D" id="1.20.140.100">
    <property type="entry name" value="Dynein heavy chain, N-terminal domain 2"/>
    <property type="match status" value="1"/>
</dbReference>
<keyword evidence="6" id="KW-0677">Repeat</keyword>
<evidence type="ECO:0000256" key="15">
    <source>
        <dbReference type="ARBA" id="ARBA00023273"/>
    </source>
</evidence>
<keyword evidence="12" id="KW-0969">Cilium</keyword>
<comment type="subcellular location">
    <subcellularLocation>
        <location evidence="1">Cell projection</location>
        <location evidence="1">Cilium</location>
        <location evidence="1">Flagellum</location>
    </subcellularLocation>
    <subcellularLocation>
        <location evidence="2">Cytoplasm</location>
        <location evidence="2">Cytoskeleton</location>
        <location evidence="2">Cilium axoneme</location>
    </subcellularLocation>
</comment>
<evidence type="ECO:0000256" key="2">
    <source>
        <dbReference type="ARBA" id="ARBA00004430"/>
    </source>
</evidence>
<evidence type="ECO:0000256" key="14">
    <source>
        <dbReference type="ARBA" id="ARBA00023212"/>
    </source>
</evidence>
<evidence type="ECO:0000256" key="1">
    <source>
        <dbReference type="ARBA" id="ARBA00004230"/>
    </source>
</evidence>
<dbReference type="Gene3D" id="1.10.8.710">
    <property type="match status" value="1"/>
</dbReference>
<organism evidence="29">
    <name type="scientific">Timema cristinae</name>
    <name type="common">Walking stick</name>
    <dbReference type="NCBI Taxonomy" id="61476"/>
    <lineage>
        <taxon>Eukaryota</taxon>
        <taxon>Metazoa</taxon>
        <taxon>Ecdysozoa</taxon>
        <taxon>Arthropoda</taxon>
        <taxon>Hexapoda</taxon>
        <taxon>Insecta</taxon>
        <taxon>Pterygota</taxon>
        <taxon>Neoptera</taxon>
        <taxon>Polyneoptera</taxon>
        <taxon>Phasmatodea</taxon>
        <taxon>Timematodea</taxon>
        <taxon>Timematoidea</taxon>
        <taxon>Timematidae</taxon>
        <taxon>Timema</taxon>
    </lineage>
</organism>
<evidence type="ECO:0000256" key="3">
    <source>
        <dbReference type="ARBA" id="ARBA00008887"/>
    </source>
</evidence>
<dbReference type="FunFam" id="3.40.50.300:FF:002141">
    <property type="entry name" value="Dynein heavy chain"/>
    <property type="match status" value="1"/>
</dbReference>
<dbReference type="Pfam" id="PF07728">
    <property type="entry name" value="AAA_5"/>
    <property type="match status" value="1"/>
</dbReference>
<evidence type="ECO:0000256" key="16">
    <source>
        <dbReference type="SAM" id="Coils"/>
    </source>
</evidence>
<evidence type="ECO:0000259" key="28">
    <source>
        <dbReference type="Pfam" id="PF18199"/>
    </source>
</evidence>
<evidence type="ECO:0000259" key="21">
    <source>
        <dbReference type="Pfam" id="PF12774"/>
    </source>
</evidence>
<evidence type="ECO:0000259" key="20">
    <source>
        <dbReference type="Pfam" id="PF08393"/>
    </source>
</evidence>
<dbReference type="FunFam" id="3.20.180.20:FF:000003">
    <property type="entry name" value="Dynein heavy chain 12, axonemal"/>
    <property type="match status" value="1"/>
</dbReference>
<feature type="domain" description="Dynein heavy chain AAA module D4" evidence="23">
    <location>
        <begin position="2493"/>
        <end position="2754"/>
    </location>
</feature>
<dbReference type="GO" id="GO:0016887">
    <property type="term" value="F:ATP hydrolysis activity"/>
    <property type="evidence" value="ECO:0007669"/>
    <property type="project" value="InterPro"/>
</dbReference>
<dbReference type="InterPro" id="IPR042222">
    <property type="entry name" value="Dynein_2_N"/>
</dbReference>
<reference evidence="29" key="1">
    <citation type="submission" date="2020-11" db="EMBL/GenBank/DDBJ databases">
        <authorList>
            <person name="Tran Van P."/>
        </authorList>
    </citation>
    <scope>NUCLEOTIDE SEQUENCE</scope>
</reference>
<dbReference type="Gene3D" id="3.20.180.20">
    <property type="entry name" value="Dynein heavy chain, N-terminal domain 2"/>
    <property type="match status" value="1"/>
</dbReference>
<dbReference type="Pfam" id="PF17852">
    <property type="entry name" value="Dynein_AAA_lid"/>
    <property type="match status" value="1"/>
</dbReference>
<dbReference type="InterPro" id="IPR042219">
    <property type="entry name" value="AAA_lid_11_sf"/>
</dbReference>
<dbReference type="FunFam" id="1.10.8.720:FF:000001">
    <property type="entry name" value="dynein heavy chain 7, axonemal"/>
    <property type="match status" value="1"/>
</dbReference>
<dbReference type="Gene3D" id="1.10.8.720">
    <property type="entry name" value="Region D6 of dynein motor"/>
    <property type="match status" value="1"/>
</dbReference>
<dbReference type="GO" id="GO:0005524">
    <property type="term" value="F:ATP binding"/>
    <property type="evidence" value="ECO:0007669"/>
    <property type="project" value="UniProtKB-KW"/>
</dbReference>
<dbReference type="FunFam" id="1.20.920.20:FF:000006">
    <property type="entry name" value="Dynein, axonemal, heavy chain 6"/>
    <property type="match status" value="1"/>
</dbReference>
<protein>
    <recommendedName>
        <fullName evidence="30">Dynein heavy chain</fullName>
    </recommendedName>
</protein>
<dbReference type="GO" id="GO:0003341">
    <property type="term" value="P:cilium movement"/>
    <property type="evidence" value="ECO:0007669"/>
    <property type="project" value="UniProtKB-ARBA"/>
</dbReference>
<dbReference type="InterPro" id="IPR042228">
    <property type="entry name" value="Dynein_linker_3"/>
</dbReference>
<keyword evidence="5" id="KW-0493">Microtubule</keyword>
<dbReference type="Pfam" id="PF18199">
    <property type="entry name" value="Dynein_C"/>
    <property type="match status" value="2"/>
</dbReference>
<comment type="similarity">
    <text evidence="3">Belongs to the dynein heavy chain family.</text>
</comment>
<evidence type="ECO:0000256" key="10">
    <source>
        <dbReference type="ARBA" id="ARBA00023017"/>
    </source>
</evidence>
<dbReference type="FunFam" id="3.40.50.300:FF:000044">
    <property type="entry name" value="Dynein heavy chain 5, axonemal"/>
    <property type="match status" value="1"/>
</dbReference>
<dbReference type="InterPro" id="IPR041466">
    <property type="entry name" value="Dynein_AAA5_ext"/>
</dbReference>
<dbReference type="GO" id="GO:0045505">
    <property type="term" value="F:dynein intermediate chain binding"/>
    <property type="evidence" value="ECO:0007669"/>
    <property type="project" value="InterPro"/>
</dbReference>
<dbReference type="Gene3D" id="1.20.58.1120">
    <property type="match status" value="1"/>
</dbReference>
<evidence type="ECO:0000256" key="9">
    <source>
        <dbReference type="ARBA" id="ARBA00022846"/>
    </source>
</evidence>
<dbReference type="GO" id="GO:0005858">
    <property type="term" value="C:axonemal dynein complex"/>
    <property type="evidence" value="ECO:0007669"/>
    <property type="project" value="UniProtKB-ARBA"/>
</dbReference>
<dbReference type="InterPro" id="IPR026983">
    <property type="entry name" value="DHC"/>
</dbReference>
<dbReference type="Pfam" id="PF03028">
    <property type="entry name" value="Dynein_heavy"/>
    <property type="match status" value="1"/>
</dbReference>
<feature type="region of interest" description="Disordered" evidence="17">
    <location>
        <begin position="4341"/>
        <end position="4368"/>
    </location>
</feature>
<dbReference type="Pfam" id="PF18198">
    <property type="entry name" value="AAA_lid_11"/>
    <property type="match status" value="1"/>
</dbReference>
<dbReference type="InterPro" id="IPR011704">
    <property type="entry name" value="ATPase_dyneun-rel_AAA"/>
</dbReference>
<dbReference type="Gene3D" id="6.10.140.1060">
    <property type="match status" value="1"/>
</dbReference>
<keyword evidence="7" id="KW-0547">Nucleotide-binding</keyword>
<dbReference type="FunFam" id="3.40.50.300:FF:000362">
    <property type="entry name" value="Dynein, axonemal, heavy chain 6"/>
    <property type="match status" value="1"/>
</dbReference>
<dbReference type="InterPro" id="IPR004273">
    <property type="entry name" value="Dynein_heavy_D6_P-loop"/>
</dbReference>
<dbReference type="Gene3D" id="1.20.920.20">
    <property type="match status" value="1"/>
</dbReference>
<evidence type="ECO:0000256" key="4">
    <source>
        <dbReference type="ARBA" id="ARBA00022490"/>
    </source>
</evidence>
<evidence type="ECO:0000259" key="22">
    <source>
        <dbReference type="Pfam" id="PF12777"/>
    </source>
</evidence>
<dbReference type="Pfam" id="PF08393">
    <property type="entry name" value="DHC_N2"/>
    <property type="match status" value="1"/>
</dbReference>
<feature type="coiled-coil region" evidence="16">
    <location>
        <begin position="3062"/>
        <end position="3127"/>
    </location>
</feature>
<dbReference type="FunFam" id="1.10.287.2620:FF:000002">
    <property type="entry name" value="Dynein heavy chain 2, axonemal"/>
    <property type="match status" value="1"/>
</dbReference>
<sequence>MVHYQELAQIVRLEHCNTTKRLSPMDEKALYDELLKRLRVEKLRPLPEVSRYRNEPYTRSPLLSFSLERVRHQQIQTFLQQLAVSDKVAVSKKTKQGKKAHPVQRPVDHYLRILREQAETVHPPGILMTWKLSICQLLPPVLRKKYSLIVDLLLQEVSLEYEKTLRDLGIRLMLKPLPGELWPSTPDKQLQHHGKTERYSVFLRNRAYLNKRLFLTHPIIRGILDKACLIFPDLLNDYSKYRALGLIEYDRLKSLLFGDLKKGESLITNTWYPKIVALLSEKRALTDVPPQLWPSFLDCASHVLACLVRATPHHQACLVTESMRRTIDHLLEVTTDHYKVPYMKIDLYYEDTGIEMSPSKNEIYSLYHSIANSIANLAQSLPPLETWVDVKTSKKVLKIKLSEHYLSHAHAVLETNLDQLLAPIFDYTHQMEDTFDALYDESLIEGIKDFIRAEPTFDQCCEKIRFFQDYLEKISNLVMKQYFNAGRVCQNDVIKNLREFAQSFIDDILKYLVTRHRAENERICGVFSEVMRRAFKVPQSTEELMAMGEYMLHANTKLMEELKAANIQQLHFLARLMDLVTLDPEHVRLNAKTVHWLQMIQPIFKQNATRFEQFKFEFESNLAQKTEQLNKQLDDLGPRLVILNLMDEVDNVDDYVQHIMKLLRKMNVFDQQVTWINKEEALFKFPLSTYPELDELKNIIFPFSRLVFQIYKWKRKYRVWMDGAFDELVMKVVEDKTEEFFREITKMQKVYRTKIRQQAVENNPRRFKGNVDDADFVNLPAPIKLCVKTLQHIKEFRQHVPLVGILCNPALTQRHWDEMSSVVGYDLTPDAGSTLRKMVDLKLGPYLDQFEIVSIGANKEKQLQENLMKMLSEWADIKFTVNTYKETGIPILSALEDIQAVLDDHLIKTLTMRGSAFVKPFEAEIIDWYDKLVRMNKTIDEWGKVQSQWLYLLPIFSSKDIIAQMPQEGALFQEVDGIYKRIMNAVNKEPRVLQTAGTVGILEFLLECTGKLETITDGVNNYLEKKRLFFPRFFFLSNDEILEILSETKDPLRVQPHLKKCFEGIAKLGFDDKLDIYSMLSAQGEEVKLLRKVSTEEARGSVEKWLLQVEEQMKVSVRDVIQKSYMDYSQSPRPDWITHWAGQVVLCVAMVFWTAEVHDILDHDNSVPNLISYHKKLQVQLNDTVALVRGKLSKQTRTTLGALVVLDVHAKDVTEELYKHETCSPVDFLWLAQLRYYWEFNIMVRIINATVNYAYEYLGNTDRLVITPLTDRCYRTLIGAYHLHLNGAPEGPAGTGKTETTKDLAKALAVQCVVFNCSDGLDYIAMGKFFKGLASAGAWACFDEFNRIELEVLSVVAQQILCIVQAVQAKMTTFMFEGTELVLNPACYVCITMNPGYAGRSELPDNLKVLFRTVAMMVPDYALIGEISLYSYGFVDARNLSVKIVTTYRLCSEQLSSQSHYDYGEVLLSMRAVKTVLSAAGNLKLKYPDEKEEILLLRSIIDVNLPKFLSHDIPLFEGIISDLFPGVVLPTISYDTFLVAMKQTCAELNLQLVPTFQLKVIQTYEMMVVRHGFMLVGGPYAGKTSALKVSIVIETVESHQCFMLVGGPYAGKTSALKVSILIETVESHQCFMLVGGPYAGKTSALKVSILIETVESHQCFMLVGGPYAGKTSALKVSIVIETVESHQCFMLVGGPYAGKTSALKVSIVIETVESHQCFMLVGGPYAGKTSALKVLAGALTLLEEQGEDENKVVFQIINPKSVTMGQLYGQFDPVSYEWTDGVVATLFRSYAQMDTPDRKWVVFDGPVDAVWIENMNTVLDDNKKLCLTSGEIIALTPSMSMIFEVMDLTQASPATVSRCGMIYFEPLTLGWKPLMLSWLSRLDPVWREGHEQLIEDMFDWIIPPCLQFVRRHGVQLVAAGEANLVNSTMLLIQMLISEAMKESEDTRYIRSWLQGAFVYSGVWGVAGILDTESREAFDEFYKDIWRGNNPDCPVPESLEKVDISIPGEGLLHDYVYIFKMKGNWKYWPELLKTTKTKETINIQQTMIPTVDTLKYQYILDLHIRYGHPMLLVGDTGTGKSFYVQNIMMSGLSMEDYVPAFITFTVQTSANQTQDLVLSKLHKRRKGQYGPPHNKKAVIFVDDLNMPAKEIYGAQPAIELLRQYFDHGYWYDLKDTSMIYLFDMMLLAAMGLPGGSRQVVYERFLCHFNIYSINPFTDESMSRIFTSVLLMGLKRNGFATDVMVSVMSIVQATLDMYHSATKDLRPTPSKSHYIFNLRDFSRVVQGCSLVKRDSVDNKKVFIKLWVHEVLRVFYDRLIDSSDRHWLYEKLRVCVQDHFKDNFDSSLDTLPMEGGKVTEESLQSLMFGTYLDVDAADDDKKYEEVMTMESFYNIATEALADYNATTKAKMDIVLFRGSLNPGPLNCTKLSVVPIGPRLWKIIAISNAVQIHNAEFTKQFPPSNLVYHFPSLTAPTATHTSYPQIRVVPLHKTCSSRYALEHLSRICRILSTPGGCGLLVGVGGSGRQSLTRLATAISGYHLFQPEITKNYGEHEWRDDLKGVLKLSGGEGKNATFLLTETQIKEEVFLQDVDSLLNSGEVPNLFAIDEQQEILEIVRLAAQGGNRNLDITVITNVPHIVRLAAQGGNRNLDITALEVLSFFVSRCKQKLHIILCFSPIGASFRKRLRLFPSLVNCCTIDWFQPYKTMELNEREFVLEVWPEDALEKVAQKYMKDINVPEEVKSAAVVACKYFHVTSRSEVRSSPHLAGTLGLPSYIFRLFYGGYASFRQTADKDVSDKFTAATGRKTYITSAAYLGLIRSFTELTNLKQEELMLAKQRYVGGLDRLLSASEDVMKLQKDLSDLKPELEKAAGETLKMMTRIERETVEVERASGLVREDEKVANVQAAAAQALKKECEADLAQAIPILEDAIAALNTLKPTDITLVKSMKNPPDAIKLVMAAVCVMKDVKPDRILDAASGRRVMDYWGPSKRILGDMYFLQSLKDFDKDNIAPAIMKKIRSEFLPNKDFKPHVVAKASSAAEGLCKWVIAMDMYDAVAKEVAPKKAKLELAEQEYNATMALLNEKRAQVAHLEAQLTELKNQLAEANKRKKDLEEEVDLIANKLTRAEKLIGGLGGEKTRWSDAAEVLQRNYNSLAGDILISCGIISYLAPFTAAFRNDCIEDWRDYVVRLTIPCSNVYNFSKVLGSEIKIQSWNITGLPRDQFSTDNAIIIDMSKRWSLLVDPQGQANKWIKSMEKLRDLKVIKFSDSDYMKVIEQSVEAGTPVLLENVGEELEPPLEPLLARQIYKQGNSFYINLGDNTVEYKPEFRFYMTSKLRNPHFLPEVFNSVTIVNFALTIEGLEDQLLGIVVAKERPDLEDKRQELIVQSAANEKLLKQVEDNILITLSGTEGNILENESAIEVLDSSKVRMKVLDSSKIRMKVLDSSKVRMKVLDSSKIRMKVLDSPKVRMKVLESSKVRMKVLDNSKILSLGIVQRQEAAKDTKLKIESFRLSYRPIARHSAVLYYCITDLPNVDPMYQYSLVWFINLYTMSIESSKKSKFLEKRLQYLHETFTYNLYSNVCRSLFEKDKLLFSFILCTNIMLVVHLQSQDLSPSQEHLDAESTSSTDQLSDTTIVWSAVLLTVCNARCRATNVLTKEEFHFFLTGGVSLENPLKNRASSWLGDKSWDELCRVIHLPAFYGFLESFTSSLSEWKEFYDLADPHLGKLPEPWEQSLTPFQHLIIIRIFRPDKIIATITLFIEKEMGEKFVMPPPFDISCSYEDSNCLSPLIFILSPGADPMAALSRFADKMGYGGKFESISLGQGQGPIARMLIETAQQDGLWVCLQNCHLAVSWMPELERIWESWDTRNTNLHFRLWLTSYPSDKLQKEDEAIQAQFPVSLLQNGVKMTNEPPTGLQQNLLRSYQSDPVKDPAFYEGCPRKDRVFTKLLYGICFFHAVVQERKKFGSIGWNIPYGFNESDFHISIKQLQMFINESADVPYEAILYLTGECNYGGRVTDDWDRRTLTTILEDFVNEQVVTSPSYLFCHVAEVYGLPRKTEYQVYIQHIETLPPDPPPEVFGLNMNAGITRDLFNSRVLIDTMLLVQGGTVSTGGAGEKGAGDTLLSDITDDILGKLPVNYDLEEAMCSYPTSYSESMNTVLVQEMDRFNRLLSVIRSTLETLRRAVDGLVVMSPELEALAGSLLVNKVPTMWAARSYPSLKTLASYVVDFLDRLRALQVTLLYGGPPGQAEGPSGNIAIWWTSWTGRGLFRGGAKHLWTSWSREVPRSVPPHPEGWDDPDQAGYPGRPELAPPPLPLTEAISRSPFFPVLPRFSTTLLSLTKLLRAKGPDKTPTPSTLTPHDRDVPPKSSPASETALYYAHHLTPDWHDKGKPATFWLSGFYFTQAFLTGAMQNYARKYTIPIDQLTYDFEVMSVDTSSVPPEDGVLVYGLFLDGARWDRKQSLLAEQLPKVLWDSLPLIWMKPCEKTRLKEGARYKSPLYKTSERRGILSTTGHSTNYVLPILLGTDRPVAHWIKRGVALLCQLND</sequence>
<feature type="domain" description="Dynein heavy chain AAA lid" evidence="27">
    <location>
        <begin position="3942"/>
        <end position="4082"/>
    </location>
</feature>
<dbReference type="PANTHER" id="PTHR22878:SF70">
    <property type="entry name" value="DYNEIN HEAVY CHAIN 2, AXONEMAL"/>
    <property type="match status" value="1"/>
</dbReference>
<dbReference type="Pfam" id="PF12774">
    <property type="entry name" value="AAA_6"/>
    <property type="match status" value="1"/>
</dbReference>
<dbReference type="GO" id="GO:0005874">
    <property type="term" value="C:microtubule"/>
    <property type="evidence" value="ECO:0007669"/>
    <property type="project" value="UniProtKB-KW"/>
</dbReference>
<dbReference type="Gene3D" id="3.10.490.20">
    <property type="match status" value="1"/>
</dbReference>
<dbReference type="PANTHER" id="PTHR22878">
    <property type="entry name" value="DYNEIN HEAVY CHAIN 6, AXONEMAL-LIKE-RELATED"/>
    <property type="match status" value="1"/>
</dbReference>
<evidence type="ECO:0000256" key="13">
    <source>
        <dbReference type="ARBA" id="ARBA00023175"/>
    </source>
</evidence>
<dbReference type="InterPro" id="IPR041658">
    <property type="entry name" value="AAA_lid_11"/>
</dbReference>